<dbReference type="NCBIfam" id="TIGR00350">
    <property type="entry name" value="lytR_cpsA_psr"/>
    <property type="match status" value="1"/>
</dbReference>
<evidence type="ECO:0000256" key="1">
    <source>
        <dbReference type="ARBA" id="ARBA00006068"/>
    </source>
</evidence>
<dbReference type="PANTHER" id="PTHR33392">
    <property type="entry name" value="POLYISOPRENYL-TEICHOIC ACID--PEPTIDOGLYCAN TEICHOIC ACID TRANSFERASE TAGU"/>
    <property type="match status" value="1"/>
</dbReference>
<reference evidence="4 5" key="1">
    <citation type="submission" date="2017-09" db="EMBL/GenBank/DDBJ databases">
        <title>Bacterial strain isolated from the female urinary microbiota.</title>
        <authorList>
            <person name="Thomas-White K."/>
            <person name="Kumar N."/>
            <person name="Forster S."/>
            <person name="Putonti C."/>
            <person name="Lawley T."/>
            <person name="Wolfe A.J."/>
        </authorList>
    </citation>
    <scope>NUCLEOTIDE SEQUENCE [LARGE SCALE GENOMIC DNA]</scope>
    <source>
        <strain evidence="4 5">UMB0204</strain>
    </source>
</reference>
<protein>
    <submittedName>
        <fullName evidence="4">LytR family transcriptional regulator</fullName>
    </submittedName>
</protein>
<dbReference type="Pfam" id="PF03816">
    <property type="entry name" value="LytR_cpsA_psr"/>
    <property type="match status" value="1"/>
</dbReference>
<comment type="caution">
    <text evidence="4">The sequence shown here is derived from an EMBL/GenBank/DDBJ whole genome shotgun (WGS) entry which is preliminary data.</text>
</comment>
<dbReference type="InterPro" id="IPR004474">
    <property type="entry name" value="LytR_CpsA_psr"/>
</dbReference>
<dbReference type="RefSeq" id="WP_102198438.1">
    <property type="nucleotide sequence ID" value="NZ_PNHP01000006.1"/>
</dbReference>
<feature type="region of interest" description="Disordered" evidence="2">
    <location>
        <begin position="337"/>
        <end position="364"/>
    </location>
</feature>
<evidence type="ECO:0000256" key="2">
    <source>
        <dbReference type="SAM" id="MobiDB-lite"/>
    </source>
</evidence>
<dbReference type="InterPro" id="IPR050922">
    <property type="entry name" value="LytR/CpsA/Psr_CW_biosynth"/>
</dbReference>
<comment type="similarity">
    <text evidence="1">Belongs to the LytR/CpsA/Psr (LCP) family.</text>
</comment>
<evidence type="ECO:0000313" key="4">
    <source>
        <dbReference type="EMBL" id="PMC80944.1"/>
    </source>
</evidence>
<organism evidence="4 5">
    <name type="scientific">Anaerococcus hydrogenalis</name>
    <dbReference type="NCBI Taxonomy" id="33029"/>
    <lineage>
        <taxon>Bacteria</taxon>
        <taxon>Bacillati</taxon>
        <taxon>Bacillota</taxon>
        <taxon>Tissierellia</taxon>
        <taxon>Tissierellales</taxon>
        <taxon>Peptoniphilaceae</taxon>
        <taxon>Anaerococcus</taxon>
    </lineage>
</organism>
<evidence type="ECO:0000313" key="5">
    <source>
        <dbReference type="Proteomes" id="UP000235658"/>
    </source>
</evidence>
<dbReference type="GeneID" id="84579164"/>
<dbReference type="AlphaFoldDB" id="A0A2N6UHH2"/>
<sequence length="380" mass="44253">MKFKRLLITLLTVATVYFGSNLFLNRLENKKNITNYGKEAASENKYQKVDHEILVLMVGVDVNENNENPDFTRTDTIMLCKINAETGKVDLLSIPRDSRIKVRDEFTKANHAHAYGGIGLTLKSLRDFLGLDIDYYVEINYDALVDIVDGMGGLKYKVPKGISIDHGDVHIRPGINDMDGMDVLWYLRTRKIYDNGDLGRVNAQQEFLKAIVNELVKKSKEISMTSLIETYFKDVKTNLPFSTMVEFANSMSNFSSDKFKTYTVPGEASMIDGISYYIPDYEATWDIVNKVFPKYKLKGWKKEDSYYWEYEYYNYSYKNYGSNEDYNKIKENKDNNLNNYKDFDDNKDEVKEKTDDYEDNSLDNKNYLNDEIEDFTEDNY</sequence>
<feature type="compositionally biased region" description="Basic and acidic residues" evidence="2">
    <location>
        <begin position="341"/>
        <end position="354"/>
    </location>
</feature>
<gene>
    <name evidence="4" type="ORF">CJ192_08205</name>
</gene>
<name>A0A2N6UHH2_9FIRM</name>
<evidence type="ECO:0000259" key="3">
    <source>
        <dbReference type="Pfam" id="PF03816"/>
    </source>
</evidence>
<dbReference type="Proteomes" id="UP000235658">
    <property type="component" value="Unassembled WGS sequence"/>
</dbReference>
<dbReference type="PANTHER" id="PTHR33392:SF6">
    <property type="entry name" value="POLYISOPRENYL-TEICHOIC ACID--PEPTIDOGLYCAN TEICHOIC ACID TRANSFERASE TAGU"/>
    <property type="match status" value="1"/>
</dbReference>
<dbReference type="EMBL" id="PNHP01000006">
    <property type="protein sequence ID" value="PMC80944.1"/>
    <property type="molecule type" value="Genomic_DNA"/>
</dbReference>
<proteinExistence type="inferred from homology"/>
<accession>A0A2N6UHH2</accession>
<feature type="domain" description="Cell envelope-related transcriptional attenuator" evidence="3">
    <location>
        <begin position="73"/>
        <end position="215"/>
    </location>
</feature>
<dbReference type="Gene3D" id="3.40.630.190">
    <property type="entry name" value="LCP protein"/>
    <property type="match status" value="1"/>
</dbReference>